<sequence>MSIYEEVEFEDLDYDPKTQIYTYPCPCGDKFSISLEALWDGEDIATCPSCTLRIEIIYDEEDLPPLRHDDDDDQDDDGSVEEDDDLKEKGGGEEDGEEKKSEKENEEIDDGLAVVARKSLSVC</sequence>
<dbReference type="PROSITE" id="PS51074">
    <property type="entry name" value="DPH_MB"/>
    <property type="match status" value="1"/>
</dbReference>
<evidence type="ECO:0000313" key="10">
    <source>
        <dbReference type="EMBL" id="KAL3768591.1"/>
    </source>
</evidence>
<evidence type="ECO:0000256" key="6">
    <source>
        <dbReference type="ARBA" id="ARBA00041070"/>
    </source>
</evidence>
<comment type="similarity">
    <text evidence="4">Belongs to the DPH3 family.</text>
</comment>
<dbReference type="Gene3D" id="3.10.660.10">
    <property type="entry name" value="DPH Zinc finger"/>
    <property type="match status" value="1"/>
</dbReference>
<evidence type="ECO:0000256" key="5">
    <source>
        <dbReference type="ARBA" id="ARBA00036267"/>
    </source>
</evidence>
<proteinExistence type="inferred from homology"/>
<evidence type="ECO:0000256" key="3">
    <source>
        <dbReference type="ARBA" id="ARBA00023004"/>
    </source>
</evidence>
<comment type="catalytic activity">
    <reaction evidence="7">
        <text>2 [3Fe-4S](0)-[protein] + 2 Fe(2+)-[Dph3] + NADH = 2 [4Fe-4S](1+)-[protein] + 2 [Dph3] + NAD(+) + H(+)</text>
        <dbReference type="Rhea" id="RHEA:71239"/>
        <dbReference type="Rhea" id="RHEA-COMP:17997"/>
        <dbReference type="Rhea" id="RHEA-COMP:17998"/>
        <dbReference type="Rhea" id="RHEA-COMP:18001"/>
        <dbReference type="Rhea" id="RHEA-COMP:18002"/>
        <dbReference type="ChEBI" id="CHEBI:15378"/>
        <dbReference type="ChEBI" id="CHEBI:29033"/>
        <dbReference type="ChEBI" id="CHEBI:33723"/>
        <dbReference type="ChEBI" id="CHEBI:47402"/>
        <dbReference type="ChEBI" id="CHEBI:57540"/>
        <dbReference type="ChEBI" id="CHEBI:57945"/>
        <dbReference type="ChEBI" id="CHEBI:83228"/>
    </reaction>
</comment>
<comment type="catalytic activity">
    <reaction evidence="5">
        <text>[3Fe-4S](1+)-[protein] + Fe(2+)-[Dph3] = [3Fe-4S](0)-[protein] + Fe(3+)-[Dph3]</text>
        <dbReference type="Rhea" id="RHEA:71235"/>
        <dbReference type="Rhea" id="RHEA-COMP:17996"/>
        <dbReference type="Rhea" id="RHEA-COMP:17997"/>
        <dbReference type="Rhea" id="RHEA-COMP:18002"/>
        <dbReference type="Rhea" id="RHEA-COMP:18003"/>
        <dbReference type="ChEBI" id="CHEBI:29033"/>
        <dbReference type="ChEBI" id="CHEBI:29034"/>
        <dbReference type="ChEBI" id="CHEBI:33751"/>
        <dbReference type="ChEBI" id="CHEBI:47402"/>
        <dbReference type="ChEBI" id="CHEBI:83228"/>
    </reaction>
</comment>
<keyword evidence="3" id="KW-0408">Iron</keyword>
<dbReference type="InterPro" id="IPR044248">
    <property type="entry name" value="DPH3/4-like"/>
</dbReference>
<feature type="compositionally biased region" description="Acidic residues" evidence="8">
    <location>
        <begin position="70"/>
        <end position="85"/>
    </location>
</feature>
<evidence type="ECO:0000256" key="8">
    <source>
        <dbReference type="SAM" id="MobiDB-lite"/>
    </source>
</evidence>
<comment type="pathway">
    <text evidence="1">Protein modification; peptidyl-diphthamide biosynthesis.</text>
</comment>
<accession>A0ABD3N309</accession>
<evidence type="ECO:0000256" key="1">
    <source>
        <dbReference type="ARBA" id="ARBA00005156"/>
    </source>
</evidence>
<dbReference type="InterPro" id="IPR036671">
    <property type="entry name" value="DPH_MB_sf"/>
</dbReference>
<evidence type="ECO:0000313" key="11">
    <source>
        <dbReference type="Proteomes" id="UP001530315"/>
    </source>
</evidence>
<organism evidence="10 11">
    <name type="scientific">Stephanodiscus triporus</name>
    <dbReference type="NCBI Taxonomy" id="2934178"/>
    <lineage>
        <taxon>Eukaryota</taxon>
        <taxon>Sar</taxon>
        <taxon>Stramenopiles</taxon>
        <taxon>Ochrophyta</taxon>
        <taxon>Bacillariophyta</taxon>
        <taxon>Coscinodiscophyceae</taxon>
        <taxon>Thalassiosirophycidae</taxon>
        <taxon>Stephanodiscales</taxon>
        <taxon>Stephanodiscaceae</taxon>
        <taxon>Stephanodiscus</taxon>
    </lineage>
</organism>
<protein>
    <recommendedName>
        <fullName evidence="6">Diphthamide biosynthesis protein 3</fullName>
    </recommendedName>
</protein>
<evidence type="ECO:0000256" key="7">
    <source>
        <dbReference type="ARBA" id="ARBA00048125"/>
    </source>
</evidence>
<keyword evidence="11" id="KW-1185">Reference proteome</keyword>
<dbReference type="PANTHER" id="PTHR21454:SF31">
    <property type="entry name" value="DIPHTHAMIDE BIOSYNTHESIS PROTEIN 3"/>
    <property type="match status" value="1"/>
</dbReference>
<keyword evidence="2" id="KW-0479">Metal-binding</keyword>
<dbReference type="Pfam" id="PF05207">
    <property type="entry name" value="Zn_ribbon_CSL"/>
    <property type="match status" value="1"/>
</dbReference>
<dbReference type="PANTHER" id="PTHR21454">
    <property type="entry name" value="DPH3 HOMOLOG-RELATED"/>
    <property type="match status" value="1"/>
</dbReference>
<evidence type="ECO:0000256" key="4">
    <source>
        <dbReference type="ARBA" id="ARBA00024032"/>
    </source>
</evidence>
<feature type="domain" description="DPH-type MB" evidence="9">
    <location>
        <begin position="3"/>
        <end position="59"/>
    </location>
</feature>
<feature type="compositionally biased region" description="Basic and acidic residues" evidence="8">
    <location>
        <begin position="86"/>
        <end position="103"/>
    </location>
</feature>
<dbReference type="SUPFAM" id="SSF144217">
    <property type="entry name" value="CSL zinc finger"/>
    <property type="match status" value="1"/>
</dbReference>
<comment type="caution">
    <text evidence="10">The sequence shown here is derived from an EMBL/GenBank/DDBJ whole genome shotgun (WGS) entry which is preliminary data.</text>
</comment>
<gene>
    <name evidence="10" type="ORF">ACHAW5_001888</name>
</gene>
<feature type="region of interest" description="Disordered" evidence="8">
    <location>
        <begin position="61"/>
        <end position="111"/>
    </location>
</feature>
<dbReference type="EMBL" id="JALLAZ020001673">
    <property type="protein sequence ID" value="KAL3768591.1"/>
    <property type="molecule type" value="Genomic_DNA"/>
</dbReference>
<dbReference type="InterPro" id="IPR007872">
    <property type="entry name" value="DPH_MB_dom"/>
</dbReference>
<evidence type="ECO:0000256" key="2">
    <source>
        <dbReference type="ARBA" id="ARBA00022723"/>
    </source>
</evidence>
<dbReference type="GO" id="GO:0046872">
    <property type="term" value="F:metal ion binding"/>
    <property type="evidence" value="ECO:0007669"/>
    <property type="project" value="UniProtKB-KW"/>
</dbReference>
<dbReference type="FunFam" id="3.10.660.10:FF:000004">
    <property type="entry name" value="Diphthamide biosynthesis protein 3"/>
    <property type="match status" value="1"/>
</dbReference>
<evidence type="ECO:0000259" key="9">
    <source>
        <dbReference type="PROSITE" id="PS51074"/>
    </source>
</evidence>
<dbReference type="AlphaFoldDB" id="A0ABD3N309"/>
<name>A0ABD3N309_9STRA</name>
<reference evidence="10 11" key="1">
    <citation type="submission" date="2024-10" db="EMBL/GenBank/DDBJ databases">
        <title>Updated reference genomes for cyclostephanoid diatoms.</title>
        <authorList>
            <person name="Roberts W.R."/>
            <person name="Alverson A.J."/>
        </authorList>
    </citation>
    <scope>NUCLEOTIDE SEQUENCE [LARGE SCALE GENOMIC DNA]</scope>
    <source>
        <strain evidence="10 11">AJA276-08</strain>
    </source>
</reference>
<dbReference type="Proteomes" id="UP001530315">
    <property type="component" value="Unassembled WGS sequence"/>
</dbReference>